<dbReference type="CDD" id="cd17346">
    <property type="entry name" value="MFS_DtpA_like"/>
    <property type="match status" value="1"/>
</dbReference>
<evidence type="ECO:0000259" key="10">
    <source>
        <dbReference type="PROSITE" id="PS50850"/>
    </source>
</evidence>
<dbReference type="InterPro" id="IPR018456">
    <property type="entry name" value="PTR2_symporter_CS"/>
</dbReference>
<dbReference type="InterPro" id="IPR000109">
    <property type="entry name" value="POT_fam"/>
</dbReference>
<feature type="transmembrane region" description="Helical" evidence="9">
    <location>
        <begin position="461"/>
        <end position="480"/>
    </location>
</feature>
<evidence type="ECO:0000256" key="5">
    <source>
        <dbReference type="ARBA" id="ARBA00022692"/>
    </source>
</evidence>
<proteinExistence type="inferred from homology"/>
<feature type="transmembrane region" description="Helical" evidence="9">
    <location>
        <begin position="433"/>
        <end position="455"/>
    </location>
</feature>
<dbReference type="PROSITE" id="PS01023">
    <property type="entry name" value="PTR2_2"/>
    <property type="match status" value="1"/>
</dbReference>
<evidence type="ECO:0000313" key="11">
    <source>
        <dbReference type="EMBL" id="MFB9903936.1"/>
    </source>
</evidence>
<feature type="transmembrane region" description="Helical" evidence="9">
    <location>
        <begin position="258"/>
        <end position="279"/>
    </location>
</feature>
<dbReference type="InterPro" id="IPR005279">
    <property type="entry name" value="Dipep/tripep_permease"/>
</dbReference>
<dbReference type="InterPro" id="IPR036259">
    <property type="entry name" value="MFS_trans_sf"/>
</dbReference>
<feature type="transmembrane region" description="Helical" evidence="9">
    <location>
        <begin position="105"/>
        <end position="132"/>
    </location>
</feature>
<evidence type="ECO:0000256" key="7">
    <source>
        <dbReference type="ARBA" id="ARBA00023136"/>
    </source>
</evidence>
<feature type="transmembrane region" description="Helical" evidence="9">
    <location>
        <begin position="182"/>
        <end position="203"/>
    </location>
</feature>
<feature type="transmembrane region" description="Helical" evidence="9">
    <location>
        <begin position="336"/>
        <end position="355"/>
    </location>
</feature>
<dbReference type="SUPFAM" id="SSF103473">
    <property type="entry name" value="MFS general substrate transporter"/>
    <property type="match status" value="1"/>
</dbReference>
<gene>
    <name evidence="11" type="ORF">ACFFQA_08295</name>
</gene>
<feature type="transmembrane region" description="Helical" evidence="9">
    <location>
        <begin position="153"/>
        <end position="176"/>
    </location>
</feature>
<sequence length="493" mass="52474">MTATESTKPAQQRGFFGHPWGLATLFFTEMWERFSYYGMRVLLIFFLTAAVAEGGLGMEKGLASSIVSAYGAAIYMSALAGGWIADRLLGGQRSVFYGGVLIMAGHISMAVPGGAATIFLGLGLVILGTSLLKPNISTLVGGLYAEHDNRRDAGFTIFYMGVNLGSFAGITISGWLGQQVNYHLGFGAAAVGMALGLVQYVLGRRNLGSATAKAINPLTKDERGKVFGRMAAGLAVLVVAVVALSAAGVMSIQLVIDGISLLSILLPIGYFTVILRSPLLDDDERSRVKGYIPLFLASVMFFLIFEQAANVLNLYASERVQNTVFGMEFPASWFQSVNPVFILLFAPVVAFLWVRMGDRQPTTGRKFALALVLVGASFGVIVLAGISSDELGKVSPLWLLLVYAVQTVGELFLSPVGLSVTSKAAPKAFVSQMMALWFLSIAAGQGIAAQLVPLYGKIPEAVYFGMFAGAAVVLAVLLWISAPKIREMMRGAD</sequence>
<keyword evidence="4" id="KW-1003">Cell membrane</keyword>
<keyword evidence="12" id="KW-1185">Reference proteome</keyword>
<evidence type="ECO:0000256" key="3">
    <source>
        <dbReference type="ARBA" id="ARBA00022448"/>
    </source>
</evidence>
<evidence type="ECO:0000256" key="6">
    <source>
        <dbReference type="ARBA" id="ARBA00022989"/>
    </source>
</evidence>
<evidence type="ECO:0000256" key="8">
    <source>
        <dbReference type="RuleBase" id="RU003755"/>
    </source>
</evidence>
<dbReference type="EMBL" id="JBHLZU010000006">
    <property type="protein sequence ID" value="MFB9903936.1"/>
    <property type="molecule type" value="Genomic_DNA"/>
</dbReference>
<comment type="caution">
    <text evidence="11">The sequence shown here is derived from an EMBL/GenBank/DDBJ whole genome shotgun (WGS) entry which is preliminary data.</text>
</comment>
<organism evidence="11 12">
    <name type="scientific">Allokutzneria oryzae</name>
    <dbReference type="NCBI Taxonomy" id="1378989"/>
    <lineage>
        <taxon>Bacteria</taxon>
        <taxon>Bacillati</taxon>
        <taxon>Actinomycetota</taxon>
        <taxon>Actinomycetes</taxon>
        <taxon>Pseudonocardiales</taxon>
        <taxon>Pseudonocardiaceae</taxon>
        <taxon>Allokutzneria</taxon>
    </lineage>
</organism>
<name>A0ABV5ZSS9_9PSEU</name>
<feature type="transmembrane region" description="Helical" evidence="9">
    <location>
        <begin position="34"/>
        <end position="52"/>
    </location>
</feature>
<feature type="domain" description="Major facilitator superfamily (MFS) profile" evidence="10">
    <location>
        <begin position="24"/>
        <end position="486"/>
    </location>
</feature>
<evidence type="ECO:0000313" key="12">
    <source>
        <dbReference type="Proteomes" id="UP001589693"/>
    </source>
</evidence>
<dbReference type="NCBIfam" id="TIGR00924">
    <property type="entry name" value="yjdL_sub1_fam"/>
    <property type="match status" value="1"/>
</dbReference>
<keyword evidence="7 9" id="KW-0472">Membrane</keyword>
<evidence type="ECO:0000256" key="9">
    <source>
        <dbReference type="SAM" id="Phobius"/>
    </source>
</evidence>
<evidence type="ECO:0000256" key="4">
    <source>
        <dbReference type="ARBA" id="ARBA00022475"/>
    </source>
</evidence>
<evidence type="ECO:0000256" key="2">
    <source>
        <dbReference type="ARBA" id="ARBA00005982"/>
    </source>
</evidence>
<protein>
    <submittedName>
        <fullName evidence="11">Peptide MFS transporter</fullName>
    </submittedName>
</protein>
<comment type="subcellular location">
    <subcellularLocation>
        <location evidence="1">Cell membrane</location>
        <topology evidence="1">Multi-pass membrane protein</topology>
    </subcellularLocation>
    <subcellularLocation>
        <location evidence="8">Membrane</location>
        <topology evidence="8">Multi-pass membrane protein</topology>
    </subcellularLocation>
</comment>
<keyword evidence="5 8" id="KW-0812">Transmembrane</keyword>
<dbReference type="PANTHER" id="PTHR23517">
    <property type="entry name" value="RESISTANCE PROTEIN MDTM, PUTATIVE-RELATED-RELATED"/>
    <property type="match status" value="1"/>
</dbReference>
<dbReference type="InterPro" id="IPR020846">
    <property type="entry name" value="MFS_dom"/>
</dbReference>
<feature type="transmembrane region" description="Helical" evidence="9">
    <location>
        <begin position="291"/>
        <end position="316"/>
    </location>
</feature>
<reference evidence="11 12" key="1">
    <citation type="submission" date="2024-09" db="EMBL/GenBank/DDBJ databases">
        <authorList>
            <person name="Sun Q."/>
            <person name="Mori K."/>
        </authorList>
    </citation>
    <scope>NUCLEOTIDE SEQUENCE [LARGE SCALE GENOMIC DNA]</scope>
    <source>
        <strain evidence="11 12">TBRC 7907</strain>
    </source>
</reference>
<dbReference type="RefSeq" id="WP_377851095.1">
    <property type="nucleotide sequence ID" value="NZ_JBHLZU010000006.1"/>
</dbReference>
<feature type="transmembrane region" description="Helical" evidence="9">
    <location>
        <begin position="230"/>
        <end position="252"/>
    </location>
</feature>
<feature type="transmembrane region" description="Helical" evidence="9">
    <location>
        <begin position="398"/>
        <end position="421"/>
    </location>
</feature>
<dbReference type="PROSITE" id="PS50850">
    <property type="entry name" value="MFS"/>
    <property type="match status" value="1"/>
</dbReference>
<accession>A0ABV5ZSS9</accession>
<dbReference type="Pfam" id="PF00854">
    <property type="entry name" value="PTR2"/>
    <property type="match status" value="1"/>
</dbReference>
<feature type="transmembrane region" description="Helical" evidence="9">
    <location>
        <begin position="64"/>
        <end position="85"/>
    </location>
</feature>
<dbReference type="InterPro" id="IPR050171">
    <property type="entry name" value="MFS_Transporters"/>
</dbReference>
<feature type="transmembrane region" description="Helical" evidence="9">
    <location>
        <begin position="367"/>
        <end position="386"/>
    </location>
</feature>
<keyword evidence="6 9" id="KW-1133">Transmembrane helix</keyword>
<evidence type="ECO:0000256" key="1">
    <source>
        <dbReference type="ARBA" id="ARBA00004651"/>
    </source>
</evidence>
<dbReference type="Proteomes" id="UP001589693">
    <property type="component" value="Unassembled WGS sequence"/>
</dbReference>
<comment type="similarity">
    <text evidence="2 8">Belongs to the major facilitator superfamily. Proton-dependent oligopeptide transporter (POT/PTR) (TC 2.A.17) family.</text>
</comment>
<dbReference type="Gene3D" id="1.20.1250.20">
    <property type="entry name" value="MFS general substrate transporter like domains"/>
    <property type="match status" value="1"/>
</dbReference>
<dbReference type="PANTHER" id="PTHR23517:SF15">
    <property type="entry name" value="PROTON-DEPENDENT OLIGOPEPTIDE FAMILY TRANSPORT PROTEIN"/>
    <property type="match status" value="1"/>
</dbReference>
<keyword evidence="3 8" id="KW-0813">Transport</keyword>